<reference evidence="4" key="1">
    <citation type="submission" date="2024-07" db="EMBL/GenBank/DDBJ databases">
        <title>Two chromosome-level genome assemblies of Korean endemic species Abeliophyllum distichum and Forsythia ovata (Oleaceae).</title>
        <authorList>
            <person name="Jang H."/>
        </authorList>
    </citation>
    <scope>NUCLEOTIDE SEQUENCE [LARGE SCALE GENOMIC DNA]</scope>
</reference>
<feature type="domain" description="GBF-interacting protein 1 N-terminal" evidence="2">
    <location>
        <begin position="14"/>
        <end position="72"/>
    </location>
</feature>
<feature type="region of interest" description="Disordered" evidence="1">
    <location>
        <begin position="749"/>
        <end position="818"/>
    </location>
</feature>
<feature type="compositionally biased region" description="Polar residues" evidence="1">
    <location>
        <begin position="749"/>
        <end position="773"/>
    </location>
</feature>
<dbReference type="AlphaFoldDB" id="A0ABD1R7C6"/>
<dbReference type="Pfam" id="PF06972">
    <property type="entry name" value="GIP1_N"/>
    <property type="match status" value="1"/>
</dbReference>
<dbReference type="SUPFAM" id="SSF46934">
    <property type="entry name" value="UBA-like"/>
    <property type="match status" value="1"/>
</dbReference>
<protein>
    <recommendedName>
        <fullName evidence="2">GBF-interacting protein 1 N-terminal domain-containing protein</fullName>
    </recommendedName>
</protein>
<evidence type="ECO:0000313" key="3">
    <source>
        <dbReference type="EMBL" id="KAL2484323.1"/>
    </source>
</evidence>
<evidence type="ECO:0000313" key="4">
    <source>
        <dbReference type="Proteomes" id="UP001604277"/>
    </source>
</evidence>
<dbReference type="InterPro" id="IPR009060">
    <property type="entry name" value="UBA-like_sf"/>
</dbReference>
<dbReference type="PANTHER" id="PTHR46445">
    <property type="entry name" value="RNA POLYMERASE II DEGRADATION FACTOR-LIKE PROTEIN (DUF1296)"/>
    <property type="match status" value="1"/>
</dbReference>
<feature type="compositionally biased region" description="Basic and acidic residues" evidence="1">
    <location>
        <begin position="59"/>
        <end position="81"/>
    </location>
</feature>
<feature type="region of interest" description="Disordered" evidence="1">
    <location>
        <begin position="54"/>
        <end position="142"/>
    </location>
</feature>
<feature type="compositionally biased region" description="Polar residues" evidence="1">
    <location>
        <begin position="582"/>
        <end position="597"/>
    </location>
</feature>
<dbReference type="Proteomes" id="UP001604277">
    <property type="component" value="Unassembled WGS sequence"/>
</dbReference>
<dbReference type="EMBL" id="JBFOLJ010000013">
    <property type="protein sequence ID" value="KAL2484323.1"/>
    <property type="molecule type" value="Genomic_DNA"/>
</dbReference>
<dbReference type="PANTHER" id="PTHR46445:SF3">
    <property type="entry name" value="RNA POLYMERASE II DEGRADATION FACTOR-LIKE PROTEIN (DUF1296)-RELATED"/>
    <property type="match status" value="1"/>
</dbReference>
<feature type="region of interest" description="Disordered" evidence="1">
    <location>
        <begin position="582"/>
        <end position="602"/>
    </location>
</feature>
<name>A0ABD1R7C6_9LAMI</name>
<organism evidence="3 4">
    <name type="scientific">Forsythia ovata</name>
    <dbReference type="NCBI Taxonomy" id="205694"/>
    <lineage>
        <taxon>Eukaryota</taxon>
        <taxon>Viridiplantae</taxon>
        <taxon>Streptophyta</taxon>
        <taxon>Embryophyta</taxon>
        <taxon>Tracheophyta</taxon>
        <taxon>Spermatophyta</taxon>
        <taxon>Magnoliopsida</taxon>
        <taxon>eudicotyledons</taxon>
        <taxon>Gunneridae</taxon>
        <taxon>Pentapetalae</taxon>
        <taxon>asterids</taxon>
        <taxon>lamiids</taxon>
        <taxon>Lamiales</taxon>
        <taxon>Oleaceae</taxon>
        <taxon>Forsythieae</taxon>
        <taxon>Forsythia</taxon>
    </lineage>
</organism>
<keyword evidence="4" id="KW-1185">Reference proteome</keyword>
<sequence>MSTSRGSSGGAQAIPAASRKMVQSLKEIVNWPEAEIYSTLKDCNMDPNEAVNRLLSQDPFHEVKSKRGKKKENAVESRTGDANKTSTRGGKSGANRYLGHGGSSLYNPSEPGILHGKPAYKKENGPTPYISSSSSTTGMAGNNINRRHAAPSDGTVTENKVLSVGGADDVSSGTQPSSGYQHTWVGVPGQVSMADIVKMGRQRPPSTTSHQNLYSHEHHASNVIEPEASLVQNLPTNDEWPSMKTPTDAEVLSVSESPADFELHPVTSNLPIDRINQHSQIEEVSETEDDDIENLEEDDSVGASPFENDLYKNMGSHEPPGHDFEHHEGEEVVELVSSITGNLQKLSIETDDRELTPEEDGPFVVIPDHLRVQTADCSHLNFGSFRSVVTDSSGRGTPIPAKTNLEGANTEANILSVGHSDTRTSEYFGDDSLRNATGDSLFHRTAATAGNYDTSSASQPDDLKPENAEVAHGDQYAFTASNPGYAYQDAHHLNAAFSQSQTSSHMQNLAPFSSVTAYTDSLPSTLLASNVNSGRESDFQHPAFPVTQLMPTEYGNSASSVGGSAISMAEINQALKTVDFSSTQPAHPALSGTSVPTGSPLPQHLPVHPYSQPTLPLGPFANMIGYPFLPQSYAYMPSAFQQAFAGNNAYHQSLAAMLPQYKNSVSVNNVPQSAAIASGYGALGNTVTIPGNFSMSPPAASSGTTLSYEDLLSSQYKDSSHLISLQQNENSATWLHGPNSRTSAVPASTYYNYEGQNPPSGGFRQVQQPSQNYGAPGYPNFYHSPTGISLDQQQIQRDGSLAGSQGQPKQSQVWQNNY</sequence>
<accession>A0ABD1R7C6</accession>
<dbReference type="InterPro" id="IPR009719">
    <property type="entry name" value="GIP1_N"/>
</dbReference>
<evidence type="ECO:0000256" key="1">
    <source>
        <dbReference type="SAM" id="MobiDB-lite"/>
    </source>
</evidence>
<gene>
    <name evidence="3" type="ORF">Fot_45767</name>
</gene>
<evidence type="ECO:0000259" key="2">
    <source>
        <dbReference type="Pfam" id="PF06972"/>
    </source>
</evidence>
<feature type="compositionally biased region" description="Polar residues" evidence="1">
    <location>
        <begin position="786"/>
        <end position="818"/>
    </location>
</feature>
<proteinExistence type="predicted"/>
<comment type="caution">
    <text evidence="3">The sequence shown here is derived from an EMBL/GenBank/DDBJ whole genome shotgun (WGS) entry which is preliminary data.</text>
</comment>